<dbReference type="AlphaFoldDB" id="E6W689"/>
<dbReference type="PANTHER" id="PTHR47816">
    <property type="entry name" value="RIBOSOMAL RNA SMALL SUBUNIT METHYLTRANSFERASE C"/>
    <property type="match status" value="1"/>
</dbReference>
<sequence length="343" mass="37499">MSRLYHAVTAHLKTFLPQSLCYINMPFHGVLPGISYHEHVITDHFGQFTALRSTGCSVDFATPSTWATHSDQTIFDAVVLGLPKGKLQQLAYLHMAWTACAMEGQVILWGYTNEGIGSIQRLLHKRGIPCAKVANCEGGKALQIRRTTPSSPFSEDFAAYSQPLTLEVPFRETLVPYTSLAGTFAHGKSDPGTMLMLTTISSIALREPLLDLACGSGLVSTLLASMGFRAIHMCDVSARAIEAASANARANSLPLPFASDIYSHVQQLYGSILVNPPFHQGVSTDYHVPQSIIAQAPGFLLPGGSLYIVANRFLPYEKLCHQAGAQFHVMHQDNQFKILQLNW</sequence>
<dbReference type="GO" id="GO:0008757">
    <property type="term" value="F:S-adenosylmethionine-dependent methyltransferase activity"/>
    <property type="evidence" value="ECO:0007669"/>
    <property type="project" value="InterPro"/>
</dbReference>
<evidence type="ECO:0000313" key="5">
    <source>
        <dbReference type="EMBL" id="ADU66125.1"/>
    </source>
</evidence>
<dbReference type="InterPro" id="IPR029063">
    <property type="entry name" value="SAM-dependent_MTases_sf"/>
</dbReference>
<evidence type="ECO:0000259" key="4">
    <source>
        <dbReference type="Pfam" id="PF05175"/>
    </source>
</evidence>
<dbReference type="eggNOG" id="COG2813">
    <property type="taxonomic scope" value="Bacteria"/>
</dbReference>
<reference evidence="5 6" key="1">
    <citation type="submission" date="2010-12" db="EMBL/GenBank/DDBJ databases">
        <title>Complete sequence of Desulfurispirillum indicum S5.</title>
        <authorList>
            <consortium name="US DOE Joint Genome Institute"/>
            <person name="Lucas S."/>
            <person name="Copeland A."/>
            <person name="Lapidus A."/>
            <person name="Cheng J.-F."/>
            <person name="Goodwin L."/>
            <person name="Pitluck S."/>
            <person name="Chertkov O."/>
            <person name="Held B."/>
            <person name="Detter J.C."/>
            <person name="Han C."/>
            <person name="Tapia R."/>
            <person name="Land M."/>
            <person name="Hauser L."/>
            <person name="Kyrpides N."/>
            <person name="Ivanova N."/>
            <person name="Mikhailova N."/>
            <person name="Haggblom M."/>
            <person name="Rauschenbach I."/>
            <person name="Bini E."/>
            <person name="Woyke T."/>
        </authorList>
    </citation>
    <scope>NUCLEOTIDE SEQUENCE [LARGE SCALE GENOMIC DNA]</scope>
    <source>
        <strain evidence="6">ATCC BAA-1389 / DSM 22839 / S5</strain>
    </source>
</reference>
<name>E6W689_DESIS</name>
<dbReference type="OrthoDB" id="9816072at2"/>
<dbReference type="EMBL" id="CP002432">
    <property type="protein sequence ID" value="ADU66125.1"/>
    <property type="molecule type" value="Genomic_DNA"/>
</dbReference>
<dbReference type="CDD" id="cd02440">
    <property type="entry name" value="AdoMet_MTases"/>
    <property type="match status" value="1"/>
</dbReference>
<accession>E6W689</accession>
<organism evidence="5 6">
    <name type="scientific">Desulfurispirillum indicum (strain ATCC BAA-1389 / DSM 22839 / S5)</name>
    <dbReference type="NCBI Taxonomy" id="653733"/>
    <lineage>
        <taxon>Bacteria</taxon>
        <taxon>Pseudomonadati</taxon>
        <taxon>Chrysiogenota</taxon>
        <taxon>Chrysiogenia</taxon>
        <taxon>Chrysiogenales</taxon>
        <taxon>Chrysiogenaceae</taxon>
        <taxon>Desulfurispirillum</taxon>
    </lineage>
</organism>
<dbReference type="KEGG" id="din:Selin_1390"/>
<dbReference type="InParanoid" id="E6W689"/>
<protein>
    <submittedName>
        <fullName evidence="5">Methyltransferase small</fullName>
    </submittedName>
</protein>
<dbReference type="Pfam" id="PF05175">
    <property type="entry name" value="MTS"/>
    <property type="match status" value="1"/>
</dbReference>
<dbReference type="InterPro" id="IPR007848">
    <property type="entry name" value="Small_mtfrase_dom"/>
</dbReference>
<keyword evidence="1 5" id="KW-0489">Methyltransferase</keyword>
<feature type="domain" description="Methyltransferase small" evidence="4">
    <location>
        <begin position="178"/>
        <end position="340"/>
    </location>
</feature>
<dbReference type="HOGENOM" id="CLU_049581_1_0_0"/>
<dbReference type="RefSeq" id="WP_013506006.1">
    <property type="nucleotide sequence ID" value="NC_014836.1"/>
</dbReference>
<keyword evidence="3" id="KW-0949">S-adenosyl-L-methionine</keyword>
<dbReference type="SUPFAM" id="SSF53335">
    <property type="entry name" value="S-adenosyl-L-methionine-dependent methyltransferases"/>
    <property type="match status" value="1"/>
</dbReference>
<keyword evidence="2 5" id="KW-0808">Transferase</keyword>
<dbReference type="STRING" id="653733.Selin_1390"/>
<dbReference type="Gene3D" id="3.40.50.150">
    <property type="entry name" value="Vaccinia Virus protein VP39"/>
    <property type="match status" value="2"/>
</dbReference>
<dbReference type="InterPro" id="IPR046977">
    <property type="entry name" value="RsmC/RlmG"/>
</dbReference>
<dbReference type="Proteomes" id="UP000002572">
    <property type="component" value="Chromosome"/>
</dbReference>
<keyword evidence="6" id="KW-1185">Reference proteome</keyword>
<evidence type="ECO:0000313" key="6">
    <source>
        <dbReference type="Proteomes" id="UP000002572"/>
    </source>
</evidence>
<evidence type="ECO:0000256" key="3">
    <source>
        <dbReference type="ARBA" id="ARBA00022691"/>
    </source>
</evidence>
<dbReference type="PANTHER" id="PTHR47816:SF4">
    <property type="entry name" value="RIBOSOMAL RNA SMALL SUBUNIT METHYLTRANSFERASE C"/>
    <property type="match status" value="1"/>
</dbReference>
<proteinExistence type="predicted"/>
<evidence type="ECO:0000256" key="1">
    <source>
        <dbReference type="ARBA" id="ARBA00022603"/>
    </source>
</evidence>
<gene>
    <name evidence="5" type="ordered locus">Selin_1390</name>
</gene>
<evidence type="ECO:0000256" key="2">
    <source>
        <dbReference type="ARBA" id="ARBA00022679"/>
    </source>
</evidence>
<dbReference type="GO" id="GO:0032259">
    <property type="term" value="P:methylation"/>
    <property type="evidence" value="ECO:0007669"/>
    <property type="project" value="UniProtKB-KW"/>
</dbReference>